<gene>
    <name evidence="1" type="ORF">NV381_16795</name>
</gene>
<protein>
    <submittedName>
        <fullName evidence="1">DUF2225 domain-containing protein</fullName>
    </submittedName>
</protein>
<dbReference type="InterPro" id="IPR011990">
    <property type="entry name" value="TPR-like_helical_dom_sf"/>
</dbReference>
<comment type="caution">
    <text evidence="1">The sequence shown here is derived from an EMBL/GenBank/DDBJ whole genome shotgun (WGS) entry which is preliminary data.</text>
</comment>
<sequence length="234" mass="27781">MVEPLFHVKVECVYCKATYRTSRVRPSFKKAKHTDTDFCIHYKEINPDYYVVRVCPLCGYADSENSTNKLTAPQMQEFREKVADNWLQKEFGNERTWEEAMQTYKLALVCAQIRNEKGRVIAGLLHHIAWLYRYGEQEEQELRFLQFALDAYTNVFETEAGELNNARLMYLLGELNRRVRNYKDAVKWFGRVINDKRIMDAAMIRASREQWVVTREDMLARQLELPEEMLSEKK</sequence>
<dbReference type="InterPro" id="IPR018708">
    <property type="entry name" value="DUF2225"/>
</dbReference>
<reference evidence="1 2" key="1">
    <citation type="submission" date="2022-08" db="EMBL/GenBank/DDBJ databases">
        <title>Paenibacillus endoradicis sp. nov., Paenibacillus radicibacter sp. nov and Paenibacillus pararadicis sp. nov., three cold-adapted plant growth-promoting bacteria isolated from root of Larix gmelinii in Great Khingan.</title>
        <authorList>
            <person name="Xue H."/>
        </authorList>
    </citation>
    <scope>NUCLEOTIDE SEQUENCE [LARGE SCALE GENOMIC DNA]</scope>
    <source>
        <strain evidence="1 2">N5-1-1-5</strain>
    </source>
</reference>
<accession>A0ABT1YI46</accession>
<keyword evidence="2" id="KW-1185">Reference proteome</keyword>
<dbReference type="Proteomes" id="UP001300012">
    <property type="component" value="Unassembled WGS sequence"/>
</dbReference>
<dbReference type="EMBL" id="JANQBD010000011">
    <property type="protein sequence ID" value="MCR8632861.1"/>
    <property type="molecule type" value="Genomic_DNA"/>
</dbReference>
<organism evidence="1 2">
    <name type="scientific">Paenibacillus radicis</name>
    <name type="common">ex Xue et al. 2023</name>
    <dbReference type="NCBI Taxonomy" id="2972489"/>
    <lineage>
        <taxon>Bacteria</taxon>
        <taxon>Bacillati</taxon>
        <taxon>Bacillota</taxon>
        <taxon>Bacilli</taxon>
        <taxon>Bacillales</taxon>
        <taxon>Paenibacillaceae</taxon>
        <taxon>Paenibacillus</taxon>
    </lineage>
</organism>
<evidence type="ECO:0000313" key="2">
    <source>
        <dbReference type="Proteomes" id="UP001300012"/>
    </source>
</evidence>
<dbReference type="SUPFAM" id="SSF81901">
    <property type="entry name" value="HCP-like"/>
    <property type="match status" value="1"/>
</dbReference>
<name>A0ABT1YI46_9BACL</name>
<dbReference type="Gene3D" id="1.25.40.10">
    <property type="entry name" value="Tetratricopeptide repeat domain"/>
    <property type="match status" value="1"/>
</dbReference>
<dbReference type="Pfam" id="PF09986">
    <property type="entry name" value="DUF2225"/>
    <property type="match status" value="1"/>
</dbReference>
<evidence type="ECO:0000313" key="1">
    <source>
        <dbReference type="EMBL" id="MCR8632861.1"/>
    </source>
</evidence>
<dbReference type="RefSeq" id="WP_258214441.1">
    <property type="nucleotide sequence ID" value="NZ_JANQBD010000011.1"/>
</dbReference>
<proteinExistence type="predicted"/>